<proteinExistence type="predicted"/>
<comment type="caution">
    <text evidence="2">The sequence shown here is derived from an EMBL/GenBank/DDBJ whole genome shotgun (WGS) entry which is preliminary data.</text>
</comment>
<protein>
    <submittedName>
        <fullName evidence="2">Uncharacterized protein</fullName>
    </submittedName>
</protein>
<organism evidence="2 3">
    <name type="scientific">Amycolatopsis ultiminotia</name>
    <dbReference type="NCBI Taxonomy" id="543629"/>
    <lineage>
        <taxon>Bacteria</taxon>
        <taxon>Bacillati</taxon>
        <taxon>Actinomycetota</taxon>
        <taxon>Actinomycetes</taxon>
        <taxon>Pseudonocardiales</taxon>
        <taxon>Pseudonocardiaceae</taxon>
        <taxon>Amycolatopsis</taxon>
    </lineage>
</organism>
<gene>
    <name evidence="2" type="ORF">GCM10022222_53600</name>
</gene>
<feature type="compositionally biased region" description="Basic and acidic residues" evidence="1">
    <location>
        <begin position="50"/>
        <end position="59"/>
    </location>
</feature>
<dbReference type="EMBL" id="BAAAZN010000012">
    <property type="protein sequence ID" value="GAA3563114.1"/>
    <property type="molecule type" value="Genomic_DNA"/>
</dbReference>
<accession>A0ABP6X9D8</accession>
<name>A0ABP6X9D8_9PSEU</name>
<sequence>MPANTIPAESGSTALGTRYRRHGGNRTQRAAWAMQRNPGPARVAGGSSETRARRGEAQRNRTQRATGAVQRNPDSTCGAGAQRNPGPTRGPDATEPRLGADATEPRSGARCRCNGTHARRAARQAQRDWAVLLESRRKALTVGSRPW</sequence>
<feature type="region of interest" description="Disordered" evidence="1">
    <location>
        <begin position="1"/>
        <end position="112"/>
    </location>
</feature>
<evidence type="ECO:0000256" key="1">
    <source>
        <dbReference type="SAM" id="MobiDB-lite"/>
    </source>
</evidence>
<reference evidence="3" key="1">
    <citation type="journal article" date="2019" name="Int. J. Syst. Evol. Microbiol.">
        <title>The Global Catalogue of Microorganisms (GCM) 10K type strain sequencing project: providing services to taxonomists for standard genome sequencing and annotation.</title>
        <authorList>
            <consortium name="The Broad Institute Genomics Platform"/>
            <consortium name="The Broad Institute Genome Sequencing Center for Infectious Disease"/>
            <person name="Wu L."/>
            <person name="Ma J."/>
        </authorList>
    </citation>
    <scope>NUCLEOTIDE SEQUENCE [LARGE SCALE GENOMIC DNA]</scope>
    <source>
        <strain evidence="3">JCM 16898</strain>
    </source>
</reference>
<dbReference type="Proteomes" id="UP001500689">
    <property type="component" value="Unassembled WGS sequence"/>
</dbReference>
<evidence type="ECO:0000313" key="3">
    <source>
        <dbReference type="Proteomes" id="UP001500689"/>
    </source>
</evidence>
<keyword evidence="3" id="KW-1185">Reference proteome</keyword>
<evidence type="ECO:0000313" key="2">
    <source>
        <dbReference type="EMBL" id="GAA3563114.1"/>
    </source>
</evidence>